<dbReference type="GO" id="GO:0016758">
    <property type="term" value="F:hexosyltransferase activity"/>
    <property type="evidence" value="ECO:0007669"/>
    <property type="project" value="TreeGrafter"/>
</dbReference>
<evidence type="ECO:0000256" key="1">
    <source>
        <dbReference type="ARBA" id="ARBA00021292"/>
    </source>
</evidence>
<dbReference type="Gene3D" id="3.40.50.2000">
    <property type="entry name" value="Glycogen Phosphorylase B"/>
    <property type="match status" value="2"/>
</dbReference>
<evidence type="ECO:0000313" key="6">
    <source>
        <dbReference type="EMBL" id="PFG32277.1"/>
    </source>
</evidence>
<feature type="domain" description="Glycosyltransferase subfamily 4-like N-terminal" evidence="5">
    <location>
        <begin position="12"/>
        <end position="208"/>
    </location>
</feature>
<dbReference type="CDD" id="cd03794">
    <property type="entry name" value="GT4_WbuB-like"/>
    <property type="match status" value="1"/>
</dbReference>
<evidence type="ECO:0000256" key="2">
    <source>
        <dbReference type="ARBA" id="ARBA00022676"/>
    </source>
</evidence>
<proteinExistence type="predicted"/>
<keyword evidence="3 6" id="KW-0808">Transferase</keyword>
<dbReference type="Pfam" id="PF13579">
    <property type="entry name" value="Glyco_trans_4_4"/>
    <property type="match status" value="1"/>
</dbReference>
<protein>
    <recommendedName>
        <fullName evidence="1">D-inositol 3-phosphate glycosyltransferase</fullName>
    </recommendedName>
</protein>
<dbReference type="AlphaFoldDB" id="A0A2A9DZQ1"/>
<reference evidence="6 7" key="1">
    <citation type="submission" date="2017-10" db="EMBL/GenBank/DDBJ databases">
        <title>Sequencing the genomes of 1000 actinobacteria strains.</title>
        <authorList>
            <person name="Klenk H.-P."/>
        </authorList>
    </citation>
    <scope>NUCLEOTIDE SEQUENCE [LARGE SCALE GENOMIC DNA]</scope>
    <source>
        <strain evidence="6 7">DSM 18966</strain>
    </source>
</reference>
<keyword evidence="7" id="KW-1185">Reference proteome</keyword>
<dbReference type="SUPFAM" id="SSF53756">
    <property type="entry name" value="UDP-Glycosyltransferase/glycogen phosphorylase"/>
    <property type="match status" value="1"/>
</dbReference>
<dbReference type="RefSeq" id="WP_169925300.1">
    <property type="nucleotide sequence ID" value="NZ_PDJG01000001.1"/>
</dbReference>
<sequence>MTHHYAPENNAPQRRWSALVPRLVADGVEVTVIAPPPHYPAGHRDDLTSEHAPGTVTSGEHGETVYRVRFREHGQGLRSRSIDQAVAALDSAWLGLRLFRSRASRPDVIVSTAPGLPSIAAGWLLGLLLHVPHVIEMRDAWPDLIHASGMLRNGQTRVSTKRRVLTLVADRVLTWLQRSAAVVVTTTDSFAEVLRSRRVQQVEVIRNGAPLDKLEPLAPPAPTSDALHIAYVGTMGRSQGLDVAIRAAASASALGIPVELRFVGGGADEDELQTLAQTLGAPVTFVGRVPVGDIVDHYRWADTVLVSLRDWAPFEWTVPSKTYEALALQRHVSAVVAGETAGLITSVHAGDVVSPGDDAALALLWGRLARHREQLAVGPAGREWAMDHANFDELALSYLRLLKSVAA</sequence>
<keyword evidence="2" id="KW-0328">Glycosyltransferase</keyword>
<dbReference type="EMBL" id="PDJG01000001">
    <property type="protein sequence ID" value="PFG32277.1"/>
    <property type="molecule type" value="Genomic_DNA"/>
</dbReference>
<evidence type="ECO:0000259" key="5">
    <source>
        <dbReference type="Pfam" id="PF13579"/>
    </source>
</evidence>
<dbReference type="Proteomes" id="UP000225548">
    <property type="component" value="Unassembled WGS sequence"/>
</dbReference>
<organism evidence="6 7">
    <name type="scientific">Sanguibacter antarcticus</name>
    <dbReference type="NCBI Taxonomy" id="372484"/>
    <lineage>
        <taxon>Bacteria</taxon>
        <taxon>Bacillati</taxon>
        <taxon>Actinomycetota</taxon>
        <taxon>Actinomycetes</taxon>
        <taxon>Micrococcales</taxon>
        <taxon>Sanguibacteraceae</taxon>
        <taxon>Sanguibacter</taxon>
    </lineage>
</organism>
<dbReference type="GO" id="GO:1901137">
    <property type="term" value="P:carbohydrate derivative biosynthetic process"/>
    <property type="evidence" value="ECO:0007669"/>
    <property type="project" value="UniProtKB-ARBA"/>
</dbReference>
<gene>
    <name evidence="6" type="ORF">ATL42_0097</name>
</gene>
<evidence type="ECO:0000256" key="3">
    <source>
        <dbReference type="ARBA" id="ARBA00022679"/>
    </source>
</evidence>
<dbReference type="InterPro" id="IPR050194">
    <property type="entry name" value="Glycosyltransferase_grp1"/>
</dbReference>
<dbReference type="PANTHER" id="PTHR45947:SF3">
    <property type="entry name" value="SULFOQUINOVOSYL TRANSFERASE SQD2"/>
    <property type="match status" value="1"/>
</dbReference>
<comment type="caution">
    <text evidence="6">The sequence shown here is derived from an EMBL/GenBank/DDBJ whole genome shotgun (WGS) entry which is preliminary data.</text>
</comment>
<dbReference type="Pfam" id="PF13692">
    <property type="entry name" value="Glyco_trans_1_4"/>
    <property type="match status" value="1"/>
</dbReference>
<accession>A0A2A9DZQ1</accession>
<evidence type="ECO:0000256" key="4">
    <source>
        <dbReference type="SAM" id="MobiDB-lite"/>
    </source>
</evidence>
<dbReference type="InterPro" id="IPR028098">
    <property type="entry name" value="Glyco_trans_4-like_N"/>
</dbReference>
<feature type="region of interest" description="Disordered" evidence="4">
    <location>
        <begin position="38"/>
        <end position="61"/>
    </location>
</feature>
<name>A0A2A9DZQ1_9MICO</name>
<evidence type="ECO:0000313" key="7">
    <source>
        <dbReference type="Proteomes" id="UP000225548"/>
    </source>
</evidence>
<dbReference type="PANTHER" id="PTHR45947">
    <property type="entry name" value="SULFOQUINOVOSYL TRANSFERASE SQD2"/>
    <property type="match status" value="1"/>
</dbReference>